<gene>
    <name evidence="6" type="ORF">ABEG17_11130</name>
</gene>
<name>A0AAU7JP43_9MICO</name>
<protein>
    <submittedName>
        <fullName evidence="6">Sugar-binding protein</fullName>
    </submittedName>
</protein>
<accession>A0AAU7JP43</accession>
<dbReference type="SUPFAM" id="SSF102588">
    <property type="entry name" value="LmbE-like"/>
    <property type="match status" value="1"/>
</dbReference>
<reference evidence="6" key="1">
    <citation type="submission" date="2024-05" db="EMBL/GenBank/DDBJ databases">
        <authorList>
            <person name="Kim S."/>
            <person name="Heo J."/>
            <person name="Choi H."/>
            <person name="Choi Y."/>
            <person name="Kwon S.-W."/>
            <person name="Kim Y."/>
        </authorList>
    </citation>
    <scope>NUCLEOTIDE SEQUENCE</scope>
    <source>
        <strain evidence="6">KACC 23699</strain>
    </source>
</reference>
<dbReference type="CDD" id="cd09619">
    <property type="entry name" value="CBM9_like_4"/>
    <property type="match status" value="1"/>
</dbReference>
<evidence type="ECO:0000259" key="5">
    <source>
        <dbReference type="Pfam" id="PF10633"/>
    </source>
</evidence>
<dbReference type="RefSeq" id="WP_406829545.1">
    <property type="nucleotide sequence ID" value="NZ_CP157483.1"/>
</dbReference>
<feature type="domain" description="Alpha-galactosidase NEW3" evidence="5">
    <location>
        <begin position="354"/>
        <end position="425"/>
    </location>
</feature>
<dbReference type="InterPro" id="IPR024078">
    <property type="entry name" value="LmbE-like_dom_sf"/>
</dbReference>
<feature type="compositionally biased region" description="Basic and acidic residues" evidence="2">
    <location>
        <begin position="37"/>
        <end position="47"/>
    </location>
</feature>
<dbReference type="Pfam" id="PF10633">
    <property type="entry name" value="NPCBM_assoc"/>
    <property type="match status" value="1"/>
</dbReference>
<dbReference type="GO" id="GO:0016052">
    <property type="term" value="P:carbohydrate catabolic process"/>
    <property type="evidence" value="ECO:0007669"/>
    <property type="project" value="InterPro"/>
</dbReference>
<keyword evidence="1" id="KW-0862">Zinc</keyword>
<dbReference type="EMBL" id="CP157483">
    <property type="protein sequence ID" value="XBO42142.1"/>
    <property type="molecule type" value="Genomic_DNA"/>
</dbReference>
<proteinExistence type="predicted"/>
<feature type="domain" description="Carbohydrate-binding" evidence="4">
    <location>
        <begin position="596"/>
        <end position="790"/>
    </location>
</feature>
<sequence>MIAGNRPLARAAAVSAAALAAAAALGLSGSGAAAAAPHDRGGPKPPDRTTSAGHPVDLGALFIGAHPDDEAGQLSTYGEWGEKYGLRTGVITVTRGEGGGNAVGPEEGPALGLLREKEERAAVGTAGIRDVFNLDKVDFYYTVSEPLTRQIWGHEDTLGKVVRIIRQTRPEILSTMNPAPSPGNHGNHQEAGRLAIEAFNAAADPKQYPEQITKEGLKPWAPLRLLVRGSAATSPNGPACATGFTLKDTTQNVYGVWSGERAKSGRTWAAIERDAQRLYRSQGWATFPDVSSDPNALGCDYFQQVDSRVPFPAPGSAAAGQPSASLDGAVTHAPGTVPLGTLMRVATTKFGVLAGAPFTATVEVTAPRKGLRDVVVVPSVPSGWKVEGRGDIGTLQAGRTVTKAFTVTPAAGATVGDRARVAATLRSDEGSGYSDRPVQVVAPVAGSQQLLPQVADFEKWTGAGAGQPQLSGTVSPVLTLASGGSRQVRVDLRNSAASAQSGTVALDLPAGFTAQPAAAAYGPIAAGGTGSATFTVTNTDTSLKTSNEGGTPGAPAGDYAYTITTTSPAGTSKASAALELVPRTTIGHAAAAPKVDGVDTAGEYPGPAIDISRLWEGTACTSAADCSATAKLAWRDDTLYVLVDVTDDTLGTKLDAADCKRHWRTDSVELAIDPRGTSENTSTTFKAAILPVTAQGGPCYERDADNHQGPGAETAPGMKVASKVGSGGYTVETSIPMSLLPGAVDPEHLGLNLFVYDSDTQDLTGKTRIGWSTWGGVQGDPYRWGQAKVEGYTPPAGRPTTAPEPVIPLSALSSLDSPPSLTQAVAIDVPLAGGPASTRANSGWVDKARLHGDTALVRLRANAPGTAHVHVVDSAGTVGSRTVTVTAGKHEYGVVLDRAPKGPVTVLVGWEDAAGGTLASKATAR</sequence>
<dbReference type="AlphaFoldDB" id="A0AAU7JP43"/>
<evidence type="ECO:0000256" key="2">
    <source>
        <dbReference type="SAM" id="MobiDB-lite"/>
    </source>
</evidence>
<dbReference type="Pfam" id="PF02585">
    <property type="entry name" value="PIG-L"/>
    <property type="match status" value="1"/>
</dbReference>
<dbReference type="InterPro" id="IPR010502">
    <property type="entry name" value="Carb-bd_dom_fam9"/>
</dbReference>
<evidence type="ECO:0000313" key="6">
    <source>
        <dbReference type="EMBL" id="XBO42142.1"/>
    </source>
</evidence>
<organism evidence="6">
    <name type="scientific">Pedococcus sp. KACC 23699</name>
    <dbReference type="NCBI Taxonomy" id="3149228"/>
    <lineage>
        <taxon>Bacteria</taxon>
        <taxon>Bacillati</taxon>
        <taxon>Actinomycetota</taxon>
        <taxon>Actinomycetes</taxon>
        <taxon>Micrococcales</taxon>
        <taxon>Intrasporangiaceae</taxon>
        <taxon>Pedococcus</taxon>
    </lineage>
</organism>
<dbReference type="InterPro" id="IPR018905">
    <property type="entry name" value="A-galactase_NEW3"/>
</dbReference>
<feature type="signal peptide" evidence="3">
    <location>
        <begin position="1"/>
        <end position="35"/>
    </location>
</feature>
<dbReference type="Gene3D" id="2.60.40.1190">
    <property type="match status" value="1"/>
</dbReference>
<evidence type="ECO:0000259" key="4">
    <source>
        <dbReference type="Pfam" id="PF06452"/>
    </source>
</evidence>
<keyword evidence="3" id="KW-0732">Signal</keyword>
<dbReference type="SUPFAM" id="SSF49344">
    <property type="entry name" value="CBD9-like"/>
    <property type="match status" value="1"/>
</dbReference>
<dbReference type="GO" id="GO:0004553">
    <property type="term" value="F:hydrolase activity, hydrolyzing O-glycosyl compounds"/>
    <property type="evidence" value="ECO:0007669"/>
    <property type="project" value="InterPro"/>
</dbReference>
<feature type="region of interest" description="Disordered" evidence="2">
    <location>
        <begin position="32"/>
        <end position="55"/>
    </location>
</feature>
<dbReference type="Pfam" id="PF06452">
    <property type="entry name" value="CBM9_1"/>
    <property type="match status" value="1"/>
</dbReference>
<dbReference type="InterPro" id="IPR003737">
    <property type="entry name" value="GlcNAc_PI_deacetylase-related"/>
</dbReference>
<dbReference type="Gene3D" id="3.40.50.10320">
    <property type="entry name" value="LmbE-like"/>
    <property type="match status" value="1"/>
</dbReference>
<dbReference type="GO" id="GO:0016137">
    <property type="term" value="P:glycoside metabolic process"/>
    <property type="evidence" value="ECO:0007669"/>
    <property type="project" value="UniProtKB-ARBA"/>
</dbReference>
<dbReference type="GO" id="GO:0030246">
    <property type="term" value="F:carbohydrate binding"/>
    <property type="evidence" value="ECO:0007669"/>
    <property type="project" value="InterPro"/>
</dbReference>
<evidence type="ECO:0000256" key="3">
    <source>
        <dbReference type="SAM" id="SignalP"/>
    </source>
</evidence>
<evidence type="ECO:0000256" key="1">
    <source>
        <dbReference type="ARBA" id="ARBA00022833"/>
    </source>
</evidence>
<feature type="chain" id="PRO_5043907787" evidence="3">
    <location>
        <begin position="36"/>
        <end position="925"/>
    </location>
</feature>